<dbReference type="Proteomes" id="UP000430670">
    <property type="component" value="Unassembled WGS sequence"/>
</dbReference>
<organism evidence="2 3">
    <name type="scientific">Heliobacterium mobile</name>
    <name type="common">Heliobacillus mobilis</name>
    <dbReference type="NCBI Taxonomy" id="28064"/>
    <lineage>
        <taxon>Bacteria</taxon>
        <taxon>Bacillati</taxon>
        <taxon>Bacillota</taxon>
        <taxon>Clostridia</taxon>
        <taxon>Eubacteriales</taxon>
        <taxon>Heliobacteriaceae</taxon>
        <taxon>Heliobacterium</taxon>
    </lineage>
</organism>
<comment type="caution">
    <text evidence="2">The sequence shown here is derived from an EMBL/GenBank/DDBJ whole genome shotgun (WGS) entry which is preliminary data.</text>
</comment>
<evidence type="ECO:0000256" key="1">
    <source>
        <dbReference type="SAM" id="Phobius"/>
    </source>
</evidence>
<dbReference type="EMBL" id="WNKU01000001">
    <property type="protein sequence ID" value="MTV47492.1"/>
    <property type="molecule type" value="Genomic_DNA"/>
</dbReference>
<dbReference type="RefSeq" id="WP_155474610.1">
    <property type="nucleotide sequence ID" value="NZ_WNKU01000001.1"/>
</dbReference>
<reference evidence="2 3" key="1">
    <citation type="submission" date="2019-11" db="EMBL/GenBank/DDBJ databases">
        <title>Whole-genome sequence of a the green, strictly anaerobic photosynthetic bacterium Heliobacillus mobilis DSM 6151.</title>
        <authorList>
            <person name="Kyndt J.A."/>
            <person name="Meyer T.E."/>
        </authorList>
    </citation>
    <scope>NUCLEOTIDE SEQUENCE [LARGE SCALE GENOMIC DNA]</scope>
    <source>
        <strain evidence="2 3">DSM 6151</strain>
    </source>
</reference>
<accession>A0A6I3SB64</accession>
<proteinExistence type="predicted"/>
<dbReference type="AlphaFoldDB" id="A0A6I3SB64"/>
<keyword evidence="1" id="KW-1133">Transmembrane helix</keyword>
<keyword evidence="3" id="KW-1185">Reference proteome</keyword>
<dbReference type="OrthoDB" id="2079164at2"/>
<dbReference type="PROSITE" id="PS51257">
    <property type="entry name" value="PROKAR_LIPOPROTEIN"/>
    <property type="match status" value="1"/>
</dbReference>
<evidence type="ECO:0000313" key="3">
    <source>
        <dbReference type="Proteomes" id="UP000430670"/>
    </source>
</evidence>
<protein>
    <submittedName>
        <fullName evidence="2">Uncharacterized protein</fullName>
    </submittedName>
</protein>
<evidence type="ECO:0000313" key="2">
    <source>
        <dbReference type="EMBL" id="MTV47492.1"/>
    </source>
</evidence>
<keyword evidence="1" id="KW-0812">Transmembrane</keyword>
<name>A0A6I3SB64_HELMO</name>
<feature type="transmembrane region" description="Helical" evidence="1">
    <location>
        <begin position="12"/>
        <end position="39"/>
    </location>
</feature>
<gene>
    <name evidence="2" type="ORF">GJ688_00680</name>
</gene>
<sequence>MQKRNHRNKHTFSLVYTISSLATGLLFFLAIACLFAVVYRLSDWDQFDDRSVKGSLRSVIGHQGRMVAKTDRDWRIGEGLIDERGQPWKVEEIDDETVYVGQDDAVLCSESDPVVSRSFLPTRLAPSADGADGNVVVMAEAQAERTAQHFVDAIRERGMNVTLRSGKQNLTKRALYRHSVDGTTAMIILREGTDHWLDGNAESRIEFSVERGQPRHPSNFAFALRWANHLPVEVRPIITVSKPCLRQHLHPRMVDVTIPKGLQPKELEKLADGLMEALDPDSLTKWNRSFIMSRRIGDIRRPGP</sequence>
<keyword evidence="1" id="KW-0472">Membrane</keyword>